<reference evidence="1" key="1">
    <citation type="submission" date="2021-08" db="EMBL/GenBank/DDBJ databases">
        <title>The first chromosome-level gecko genome reveals the dynamic sex chromosomes of Neotropical dwarf geckos (Sphaerodactylidae: Sphaerodactylus).</title>
        <authorList>
            <person name="Pinto B.J."/>
            <person name="Keating S.E."/>
            <person name="Gamble T."/>
        </authorList>
    </citation>
    <scope>NUCLEOTIDE SEQUENCE</scope>
    <source>
        <strain evidence="1">TG3544</strain>
    </source>
</reference>
<organism evidence="1 2">
    <name type="scientific">Sphaerodactylus townsendi</name>
    <dbReference type="NCBI Taxonomy" id="933632"/>
    <lineage>
        <taxon>Eukaryota</taxon>
        <taxon>Metazoa</taxon>
        <taxon>Chordata</taxon>
        <taxon>Craniata</taxon>
        <taxon>Vertebrata</taxon>
        <taxon>Euteleostomi</taxon>
        <taxon>Lepidosauria</taxon>
        <taxon>Squamata</taxon>
        <taxon>Bifurcata</taxon>
        <taxon>Gekkota</taxon>
        <taxon>Sphaerodactylidae</taxon>
        <taxon>Sphaerodactylus</taxon>
    </lineage>
</organism>
<keyword evidence="2" id="KW-1185">Reference proteome</keyword>
<evidence type="ECO:0000313" key="1">
    <source>
        <dbReference type="EMBL" id="KAH8006295.1"/>
    </source>
</evidence>
<name>A0ACB8FLY6_9SAUR</name>
<protein>
    <submittedName>
        <fullName evidence="1">Uncharacterized protein</fullName>
    </submittedName>
</protein>
<dbReference type="Proteomes" id="UP000827872">
    <property type="component" value="Linkage Group LG06"/>
</dbReference>
<proteinExistence type="predicted"/>
<sequence length="137" mass="14444">MNLGGAPVGSEKEAAADPATKVMFEVPEAAEPGLSVQFLGTAALCLTAAFKSFPTVRGLMGLNARKSISISDETAVMGTGLRHKEAVCGTKARKPDWRYNKGRGQKEPEQPEGLASLNQLRRPGQAEHYGTASSCPS</sequence>
<evidence type="ECO:0000313" key="2">
    <source>
        <dbReference type="Proteomes" id="UP000827872"/>
    </source>
</evidence>
<comment type="caution">
    <text evidence="1">The sequence shown here is derived from an EMBL/GenBank/DDBJ whole genome shotgun (WGS) entry which is preliminary data.</text>
</comment>
<accession>A0ACB8FLY6</accession>
<dbReference type="EMBL" id="CM037619">
    <property type="protein sequence ID" value="KAH8006295.1"/>
    <property type="molecule type" value="Genomic_DNA"/>
</dbReference>
<gene>
    <name evidence="1" type="ORF">K3G42_001806</name>
</gene>